<dbReference type="EMBL" id="JARUHG010000002">
    <property type="protein sequence ID" value="MDR0183229.1"/>
    <property type="molecule type" value="Genomic_DNA"/>
</dbReference>
<dbReference type="RefSeq" id="WP_309262374.1">
    <property type="nucleotide sequence ID" value="NZ_JARUHG010000002.1"/>
</dbReference>
<feature type="chain" id="PRO_5045566734" description="Lipoprotein SmpA/OmlA domain-containing protein" evidence="1">
    <location>
        <begin position="20"/>
        <end position="118"/>
    </location>
</feature>
<name>A0ABU1CDH0_9GAMM</name>
<evidence type="ECO:0000313" key="3">
    <source>
        <dbReference type="Proteomes" id="UP001233535"/>
    </source>
</evidence>
<sequence length="118" mass="12723">MRRMLSAAALLLVTFNAIGSDGSACDPVDPAMRFTGPDISLEELEIVGRKLAASNPAAPQVPFALANENWLWLRAQYRAGDRIVAFEGPPGHDGQPFAWGYALLRGQCVVGLLTTRRA</sequence>
<comment type="caution">
    <text evidence="2">The sequence shown here is derived from an EMBL/GenBank/DDBJ whole genome shotgun (WGS) entry which is preliminary data.</text>
</comment>
<keyword evidence="1" id="KW-0732">Signal</keyword>
<protein>
    <recommendedName>
        <fullName evidence="4">Lipoprotein SmpA/OmlA domain-containing protein</fullName>
    </recommendedName>
</protein>
<accession>A0ABU1CDH0</accession>
<reference evidence="2 3" key="1">
    <citation type="submission" date="2023-04" db="EMBL/GenBank/DDBJ databases">
        <title>Lysobacter sp. strain UC isolated from soil sample.</title>
        <authorList>
            <person name="Choksket S."/>
            <person name="Harshvardhan F."/>
            <person name="Rana R."/>
            <person name="Patil P.B."/>
            <person name="Korpole S."/>
        </authorList>
    </citation>
    <scope>NUCLEOTIDE SEQUENCE [LARGE SCALE GENOMIC DNA]</scope>
    <source>
        <strain evidence="2 3">UC</strain>
    </source>
</reference>
<proteinExistence type="predicted"/>
<evidence type="ECO:0000313" key="2">
    <source>
        <dbReference type="EMBL" id="MDR0183229.1"/>
    </source>
</evidence>
<gene>
    <name evidence="2" type="ORF">P8609_09640</name>
</gene>
<keyword evidence="3" id="KW-1185">Reference proteome</keyword>
<organism evidence="2 3">
    <name type="scientific">Lysobacter arvi</name>
    <dbReference type="NCBI Taxonomy" id="3038776"/>
    <lineage>
        <taxon>Bacteria</taxon>
        <taxon>Pseudomonadati</taxon>
        <taxon>Pseudomonadota</taxon>
        <taxon>Gammaproteobacteria</taxon>
        <taxon>Lysobacterales</taxon>
        <taxon>Lysobacteraceae</taxon>
        <taxon>Lysobacter</taxon>
    </lineage>
</organism>
<evidence type="ECO:0000256" key="1">
    <source>
        <dbReference type="SAM" id="SignalP"/>
    </source>
</evidence>
<dbReference type="Proteomes" id="UP001233535">
    <property type="component" value="Unassembled WGS sequence"/>
</dbReference>
<feature type="signal peptide" evidence="1">
    <location>
        <begin position="1"/>
        <end position="19"/>
    </location>
</feature>
<evidence type="ECO:0008006" key="4">
    <source>
        <dbReference type="Google" id="ProtNLM"/>
    </source>
</evidence>